<dbReference type="Proteomes" id="UP000272051">
    <property type="component" value="Unassembled WGS sequence"/>
</dbReference>
<dbReference type="InterPro" id="IPR029060">
    <property type="entry name" value="PIN-like_dom_sf"/>
</dbReference>
<dbReference type="InterPro" id="IPR002716">
    <property type="entry name" value="PIN_dom"/>
</dbReference>
<gene>
    <name evidence="2" type="ORF">DRJ33_05080</name>
</gene>
<dbReference type="Pfam" id="PF01850">
    <property type="entry name" value="PIN"/>
    <property type="match status" value="1"/>
</dbReference>
<evidence type="ECO:0000313" key="3">
    <source>
        <dbReference type="Proteomes" id="UP000272051"/>
    </source>
</evidence>
<dbReference type="SUPFAM" id="SSF88723">
    <property type="entry name" value="PIN domain-like"/>
    <property type="match status" value="1"/>
</dbReference>
<accession>A0A497EXQ8</accession>
<protein>
    <recommendedName>
        <fullName evidence="1">PIN domain-containing protein</fullName>
    </recommendedName>
</protein>
<organism evidence="2 3">
    <name type="scientific">Thermoproteota archaeon</name>
    <dbReference type="NCBI Taxonomy" id="2056631"/>
    <lineage>
        <taxon>Archaea</taxon>
        <taxon>Thermoproteota</taxon>
    </lineage>
</organism>
<evidence type="ECO:0000259" key="1">
    <source>
        <dbReference type="Pfam" id="PF01850"/>
    </source>
</evidence>
<sequence>MSIVGSSSVFYIDTSVLISMLDRECRFAKEEMVRAAKKLLYDVKRHRHQLKVSVIALGELLNVALREEHGFTLLEELRELKQRLGESLVLCHSPRLRGDYSDLYSVVNKIVEIDDYLRDSAADVHILAVAILDREADAFYTTDKNILMSKKLKDAINEMRRERCFNKGLKIKPLQ</sequence>
<dbReference type="Gene3D" id="3.40.50.1010">
    <property type="entry name" value="5'-nuclease"/>
    <property type="match status" value="1"/>
</dbReference>
<dbReference type="AlphaFoldDB" id="A0A497EXQ8"/>
<proteinExistence type="predicted"/>
<dbReference type="EMBL" id="QMQX01000083">
    <property type="protein sequence ID" value="RLE51822.1"/>
    <property type="molecule type" value="Genomic_DNA"/>
</dbReference>
<name>A0A497EXQ8_9CREN</name>
<reference evidence="2 3" key="1">
    <citation type="submission" date="2018-06" db="EMBL/GenBank/DDBJ databases">
        <title>Extensive metabolic versatility and redundancy in microbially diverse, dynamic hydrothermal sediments.</title>
        <authorList>
            <person name="Dombrowski N."/>
            <person name="Teske A."/>
            <person name="Baker B.J."/>
        </authorList>
    </citation>
    <scope>NUCLEOTIDE SEQUENCE [LARGE SCALE GENOMIC DNA]</scope>
    <source>
        <strain evidence="2">B34_G17</strain>
    </source>
</reference>
<feature type="domain" description="PIN" evidence="1">
    <location>
        <begin position="11"/>
        <end position="145"/>
    </location>
</feature>
<comment type="caution">
    <text evidence="2">The sequence shown here is derived from an EMBL/GenBank/DDBJ whole genome shotgun (WGS) entry which is preliminary data.</text>
</comment>
<evidence type="ECO:0000313" key="2">
    <source>
        <dbReference type="EMBL" id="RLE51822.1"/>
    </source>
</evidence>